<keyword evidence="3" id="KW-1185">Reference proteome</keyword>
<evidence type="ECO:0000313" key="2">
    <source>
        <dbReference type="EMBL" id="KAJ4960488.1"/>
    </source>
</evidence>
<feature type="region of interest" description="Disordered" evidence="1">
    <location>
        <begin position="103"/>
        <end position="140"/>
    </location>
</feature>
<gene>
    <name evidence="2" type="ORF">NE237_020398</name>
</gene>
<name>A0A9Q0H904_9MAGN</name>
<organism evidence="2 3">
    <name type="scientific">Protea cynaroides</name>
    <dbReference type="NCBI Taxonomy" id="273540"/>
    <lineage>
        <taxon>Eukaryota</taxon>
        <taxon>Viridiplantae</taxon>
        <taxon>Streptophyta</taxon>
        <taxon>Embryophyta</taxon>
        <taxon>Tracheophyta</taxon>
        <taxon>Spermatophyta</taxon>
        <taxon>Magnoliopsida</taxon>
        <taxon>Proteales</taxon>
        <taxon>Proteaceae</taxon>
        <taxon>Protea</taxon>
    </lineage>
</organism>
<evidence type="ECO:0000313" key="3">
    <source>
        <dbReference type="Proteomes" id="UP001141806"/>
    </source>
</evidence>
<sequence>MSVIKIPYCVWKSIAGCGDVINVSVKETLSNISCGVIQKKNSKPKETEAKVTSSAMQAVSSPAVSCISYGDGKICLDSQPFPRSQSSPTGTQKISIQAKRRAQMAAKHEGQKKRVKEAMAAKHEGQKKRVKEAKQALGHL</sequence>
<evidence type="ECO:0000256" key="1">
    <source>
        <dbReference type="SAM" id="MobiDB-lite"/>
    </source>
</evidence>
<proteinExistence type="predicted"/>
<comment type="caution">
    <text evidence="2">The sequence shown here is derived from an EMBL/GenBank/DDBJ whole genome shotgun (WGS) entry which is preliminary data.</text>
</comment>
<dbReference type="Proteomes" id="UP001141806">
    <property type="component" value="Unassembled WGS sequence"/>
</dbReference>
<dbReference type="EMBL" id="JAMYWD010000009">
    <property type="protein sequence ID" value="KAJ4960488.1"/>
    <property type="molecule type" value="Genomic_DNA"/>
</dbReference>
<dbReference type="AlphaFoldDB" id="A0A9Q0H904"/>
<protein>
    <submittedName>
        <fullName evidence="2">Uncharacterized protein</fullName>
    </submittedName>
</protein>
<reference evidence="2" key="1">
    <citation type="journal article" date="2023" name="Plant J.">
        <title>The genome of the king protea, Protea cynaroides.</title>
        <authorList>
            <person name="Chang J."/>
            <person name="Duong T.A."/>
            <person name="Schoeman C."/>
            <person name="Ma X."/>
            <person name="Roodt D."/>
            <person name="Barker N."/>
            <person name="Li Z."/>
            <person name="Van de Peer Y."/>
            <person name="Mizrachi E."/>
        </authorList>
    </citation>
    <scope>NUCLEOTIDE SEQUENCE</scope>
    <source>
        <tissue evidence="2">Young leaves</tissue>
    </source>
</reference>
<accession>A0A9Q0H904</accession>